<dbReference type="Gene3D" id="1.20.1740.10">
    <property type="entry name" value="Amino acid/polyamine transporter I"/>
    <property type="match status" value="1"/>
</dbReference>
<evidence type="ECO:0000256" key="1">
    <source>
        <dbReference type="ARBA" id="ARBA00004141"/>
    </source>
</evidence>
<keyword evidence="3 5" id="KW-1133">Transmembrane helix</keyword>
<evidence type="ECO:0000256" key="2">
    <source>
        <dbReference type="ARBA" id="ARBA00022692"/>
    </source>
</evidence>
<protein>
    <submittedName>
        <fullName evidence="6">Amino acid permease</fullName>
    </submittedName>
</protein>
<dbReference type="Proteomes" id="UP000580839">
    <property type="component" value="Unassembled WGS sequence"/>
</dbReference>
<reference evidence="6 7" key="1">
    <citation type="submission" date="2020-04" db="EMBL/GenBank/DDBJ databases">
        <title>Metagenomic profiling of ammonia- and methane-oxidizing microorganisms in a Dutch drinking water treatment plant.</title>
        <authorList>
            <person name="Poghosyan L."/>
            <person name="Leucker S."/>
        </authorList>
    </citation>
    <scope>NUCLEOTIDE SEQUENCE [LARGE SCALE GENOMIC DNA]</scope>
    <source>
        <strain evidence="6">S-RSF-IL-03</strain>
    </source>
</reference>
<dbReference type="EMBL" id="JABFRW010000110">
    <property type="protein sequence ID" value="NOT34331.1"/>
    <property type="molecule type" value="Genomic_DNA"/>
</dbReference>
<name>A0A849SIS7_UNCEI</name>
<proteinExistence type="predicted"/>
<dbReference type="InterPro" id="IPR050598">
    <property type="entry name" value="AminoAcid_Transporter"/>
</dbReference>
<feature type="transmembrane region" description="Helical" evidence="5">
    <location>
        <begin position="241"/>
        <end position="263"/>
    </location>
</feature>
<dbReference type="PANTHER" id="PTHR11785:SF512">
    <property type="entry name" value="SOBREMESA, ISOFORM B"/>
    <property type="match status" value="1"/>
</dbReference>
<sequence>MPEAARVPPRDSVELKRQIGLYAATAITVGNIIGSGIFRSPNSVAQDLHGVGIVILAWVVGGILSICGSLVLAELAVTHPRTGGLYVFIREAFGDAWGFVFGWANLWVIKPTVIASITSVFALYFCQALGLPDSTQFVVGAAAIVLLTFVNWLGAREGAGTASVLTTLKVIGILGVCAAAFLLPATAPGTPMPVVEAVAAKPLLTAFFAAMIGILFAYDGWTDSTYVAGEIKNPKRVMPIAIVWGTWLVVGIYVLTNLAYYTVLGDDGVRAYQAVGSETVRRVLGEWGAKALAVLVAISTFGTTNGAILTGPRVTQAMAADGLLWKPMAGLDPRRGTPSLALWVQAVLSIVWLRVAGGFDDVSGWFVTTSWLFYGVSTAALFVYRRREKEEKLEAPSYRAALFPLTAIVFMAVTAVIIYSDFTTSTPLEIEGVSGPLVGMIALIPRAGLGVLIALIGFPVYWLWKGRKRMA</sequence>
<dbReference type="AlphaFoldDB" id="A0A849SIS7"/>
<comment type="subcellular location">
    <subcellularLocation>
        <location evidence="1">Membrane</location>
        <topology evidence="1">Multi-pass membrane protein</topology>
    </subcellularLocation>
</comment>
<feature type="transmembrane region" description="Helical" evidence="5">
    <location>
        <begin position="162"/>
        <end position="183"/>
    </location>
</feature>
<feature type="transmembrane region" description="Helical" evidence="5">
    <location>
        <begin position="113"/>
        <end position="131"/>
    </location>
</feature>
<dbReference type="PIRSF" id="PIRSF006060">
    <property type="entry name" value="AA_transporter"/>
    <property type="match status" value="1"/>
</dbReference>
<keyword evidence="4 5" id="KW-0472">Membrane</keyword>
<feature type="transmembrane region" description="Helical" evidence="5">
    <location>
        <begin position="50"/>
        <end position="73"/>
    </location>
</feature>
<evidence type="ECO:0000313" key="7">
    <source>
        <dbReference type="Proteomes" id="UP000580839"/>
    </source>
</evidence>
<gene>
    <name evidence="6" type="ORF">HOP12_09200</name>
</gene>
<evidence type="ECO:0000256" key="5">
    <source>
        <dbReference type="SAM" id="Phobius"/>
    </source>
</evidence>
<evidence type="ECO:0000256" key="3">
    <source>
        <dbReference type="ARBA" id="ARBA00022989"/>
    </source>
</evidence>
<evidence type="ECO:0000313" key="6">
    <source>
        <dbReference type="EMBL" id="NOT34331.1"/>
    </source>
</evidence>
<feature type="transmembrane region" description="Helical" evidence="5">
    <location>
        <begin position="287"/>
        <end position="309"/>
    </location>
</feature>
<feature type="transmembrane region" description="Helical" evidence="5">
    <location>
        <begin position="340"/>
        <end position="359"/>
    </location>
</feature>
<dbReference type="GO" id="GO:0015179">
    <property type="term" value="F:L-amino acid transmembrane transporter activity"/>
    <property type="evidence" value="ECO:0007669"/>
    <property type="project" value="TreeGrafter"/>
</dbReference>
<accession>A0A849SIS7</accession>
<dbReference type="InterPro" id="IPR002293">
    <property type="entry name" value="AA/rel_permease1"/>
</dbReference>
<feature type="transmembrane region" description="Helical" evidence="5">
    <location>
        <begin position="19"/>
        <end position="38"/>
    </location>
</feature>
<feature type="transmembrane region" description="Helical" evidence="5">
    <location>
        <begin position="137"/>
        <end position="155"/>
    </location>
</feature>
<organism evidence="6 7">
    <name type="scientific">Eiseniibacteriota bacterium</name>
    <dbReference type="NCBI Taxonomy" id="2212470"/>
    <lineage>
        <taxon>Bacteria</taxon>
        <taxon>Candidatus Eiseniibacteriota</taxon>
    </lineage>
</organism>
<evidence type="ECO:0000256" key="4">
    <source>
        <dbReference type="ARBA" id="ARBA00023136"/>
    </source>
</evidence>
<feature type="transmembrane region" description="Helical" evidence="5">
    <location>
        <begin position="203"/>
        <end position="221"/>
    </location>
</feature>
<dbReference type="Pfam" id="PF13520">
    <property type="entry name" value="AA_permease_2"/>
    <property type="match status" value="1"/>
</dbReference>
<keyword evidence="2 5" id="KW-0812">Transmembrane</keyword>
<comment type="caution">
    <text evidence="6">The sequence shown here is derived from an EMBL/GenBank/DDBJ whole genome shotgun (WGS) entry which is preliminary data.</text>
</comment>
<dbReference type="PANTHER" id="PTHR11785">
    <property type="entry name" value="AMINO ACID TRANSPORTER"/>
    <property type="match status" value="1"/>
</dbReference>
<dbReference type="GO" id="GO:0016020">
    <property type="term" value="C:membrane"/>
    <property type="evidence" value="ECO:0007669"/>
    <property type="project" value="UniProtKB-SubCell"/>
</dbReference>
<feature type="transmembrane region" description="Helical" evidence="5">
    <location>
        <begin position="396"/>
        <end position="420"/>
    </location>
</feature>
<feature type="transmembrane region" description="Helical" evidence="5">
    <location>
        <begin position="365"/>
        <end position="384"/>
    </location>
</feature>
<feature type="transmembrane region" description="Helical" evidence="5">
    <location>
        <begin position="440"/>
        <end position="464"/>
    </location>
</feature>